<comment type="caution">
    <text evidence="11">The sequence shown here is derived from an EMBL/GenBank/DDBJ whole genome shotgun (WGS) entry which is preliminary data.</text>
</comment>
<feature type="region of interest" description="Disordered" evidence="10">
    <location>
        <begin position="127"/>
        <end position="152"/>
    </location>
</feature>
<evidence type="ECO:0000256" key="5">
    <source>
        <dbReference type="ARBA" id="ARBA00022989"/>
    </source>
</evidence>
<evidence type="ECO:0000256" key="7">
    <source>
        <dbReference type="ARBA" id="ARBA00023136"/>
    </source>
</evidence>
<keyword evidence="2 9" id="KW-0813">Transport</keyword>
<name>A0ABX2FH76_9PSEU</name>
<dbReference type="Gene3D" id="1.10.1200.120">
    <property type="entry name" value="Large-conductance mechanosensitive channel, MscL, domain 1"/>
    <property type="match status" value="1"/>
</dbReference>
<keyword evidence="8 9" id="KW-0407">Ion channel</keyword>
<keyword evidence="4 9" id="KW-0812">Transmembrane</keyword>
<keyword evidence="5 9" id="KW-1133">Transmembrane helix</keyword>
<organism evidence="11 12">
    <name type="scientific">Kibdelosporangium persicum</name>
    <dbReference type="NCBI Taxonomy" id="2698649"/>
    <lineage>
        <taxon>Bacteria</taxon>
        <taxon>Bacillati</taxon>
        <taxon>Actinomycetota</taxon>
        <taxon>Actinomycetes</taxon>
        <taxon>Pseudonocardiales</taxon>
        <taxon>Pseudonocardiaceae</taxon>
        <taxon>Kibdelosporangium</taxon>
    </lineage>
</organism>
<dbReference type="PANTHER" id="PTHR30266:SF2">
    <property type="entry name" value="LARGE-CONDUCTANCE MECHANOSENSITIVE CHANNEL"/>
    <property type="match status" value="1"/>
</dbReference>
<feature type="transmembrane region" description="Helical" evidence="9">
    <location>
        <begin position="12"/>
        <end position="35"/>
    </location>
</feature>
<evidence type="ECO:0000256" key="6">
    <source>
        <dbReference type="ARBA" id="ARBA00023065"/>
    </source>
</evidence>
<keyword evidence="7 9" id="KW-0472">Membrane</keyword>
<dbReference type="Proteomes" id="UP000763557">
    <property type="component" value="Unassembled WGS sequence"/>
</dbReference>
<evidence type="ECO:0000256" key="2">
    <source>
        <dbReference type="ARBA" id="ARBA00022448"/>
    </source>
</evidence>
<evidence type="ECO:0000313" key="12">
    <source>
        <dbReference type="Proteomes" id="UP000763557"/>
    </source>
</evidence>
<dbReference type="NCBIfam" id="TIGR00220">
    <property type="entry name" value="mscL"/>
    <property type="match status" value="1"/>
</dbReference>
<protein>
    <recommendedName>
        <fullName evidence="9">Large-conductance mechanosensitive channel</fullName>
    </recommendedName>
</protein>
<evidence type="ECO:0000256" key="1">
    <source>
        <dbReference type="ARBA" id="ARBA00004141"/>
    </source>
</evidence>
<evidence type="ECO:0000313" key="11">
    <source>
        <dbReference type="EMBL" id="NRN70744.1"/>
    </source>
</evidence>
<dbReference type="Pfam" id="PF01741">
    <property type="entry name" value="MscL"/>
    <property type="match status" value="1"/>
</dbReference>
<dbReference type="PRINTS" id="PR01264">
    <property type="entry name" value="MECHCHANNEL"/>
</dbReference>
<dbReference type="PANTHER" id="PTHR30266">
    <property type="entry name" value="MECHANOSENSITIVE CHANNEL MSCL"/>
    <property type="match status" value="1"/>
</dbReference>
<reference evidence="11 12" key="1">
    <citation type="submission" date="2020-01" db="EMBL/GenBank/DDBJ databases">
        <title>Kibdelosporangium persica a novel Actinomycetes from a hot desert in Iran.</title>
        <authorList>
            <person name="Safaei N."/>
            <person name="Zaburannyi N."/>
            <person name="Mueller R."/>
            <person name="Wink J."/>
        </authorList>
    </citation>
    <scope>NUCLEOTIDE SEQUENCE [LARGE SCALE GENOMIC DNA]</scope>
    <source>
        <strain evidence="11 12">4NS15</strain>
    </source>
</reference>
<evidence type="ECO:0000256" key="10">
    <source>
        <dbReference type="SAM" id="MobiDB-lite"/>
    </source>
</evidence>
<dbReference type="RefSeq" id="WP_173141876.1">
    <property type="nucleotide sequence ID" value="NZ_CBCSGW010000112.1"/>
</dbReference>
<sequence>MLKGFKDFIMRGNVLELAVAVVMGTAFTAVVTAVVNSVLNPLIASFGGANVTGLSWQIVSGNAKSTMDFAAVITAIINFLLIAVVVYFLLVMPMKRIQERRRRGEEAGPSEPTQVEVLMEIRDLLQSQQRSGPAQTQGGQSSAGQSAPGELR</sequence>
<keyword evidence="12" id="KW-1185">Reference proteome</keyword>
<keyword evidence="6 9" id="KW-0406">Ion transport</keyword>
<dbReference type="InterPro" id="IPR001185">
    <property type="entry name" value="MS_channel"/>
</dbReference>
<evidence type="ECO:0000256" key="3">
    <source>
        <dbReference type="ARBA" id="ARBA00022475"/>
    </source>
</evidence>
<comment type="similarity">
    <text evidence="9">Belongs to the MscL family.</text>
</comment>
<feature type="transmembrane region" description="Helical" evidence="9">
    <location>
        <begin position="69"/>
        <end position="92"/>
    </location>
</feature>
<accession>A0ABX2FH76</accession>
<comment type="subcellular location">
    <subcellularLocation>
        <location evidence="9">Cell membrane</location>
        <topology evidence="9">Multi-pass membrane protein</topology>
    </subcellularLocation>
    <subcellularLocation>
        <location evidence="1">Membrane</location>
        <topology evidence="1">Multi-pass membrane protein</topology>
    </subcellularLocation>
</comment>
<comment type="function">
    <text evidence="9">Channel that opens in response to stretch forces in the membrane lipid bilayer. May participate in the regulation of osmotic pressure changes within the cell.</text>
</comment>
<evidence type="ECO:0000256" key="9">
    <source>
        <dbReference type="HAMAP-Rule" id="MF_00115"/>
    </source>
</evidence>
<dbReference type="HAMAP" id="MF_00115">
    <property type="entry name" value="MscL"/>
    <property type="match status" value="1"/>
</dbReference>
<feature type="compositionally biased region" description="Low complexity" evidence="10">
    <location>
        <begin position="131"/>
        <end position="152"/>
    </location>
</feature>
<comment type="subunit">
    <text evidence="9">Homopentamer.</text>
</comment>
<evidence type="ECO:0000256" key="4">
    <source>
        <dbReference type="ARBA" id="ARBA00022692"/>
    </source>
</evidence>
<dbReference type="EMBL" id="JAAATY010000043">
    <property type="protein sequence ID" value="NRN70744.1"/>
    <property type="molecule type" value="Genomic_DNA"/>
</dbReference>
<evidence type="ECO:0000256" key="8">
    <source>
        <dbReference type="ARBA" id="ARBA00023303"/>
    </source>
</evidence>
<dbReference type="InterPro" id="IPR036019">
    <property type="entry name" value="MscL_channel"/>
</dbReference>
<keyword evidence="3 9" id="KW-1003">Cell membrane</keyword>
<dbReference type="SUPFAM" id="SSF81330">
    <property type="entry name" value="Gated mechanosensitive channel"/>
    <property type="match status" value="1"/>
</dbReference>
<dbReference type="InterPro" id="IPR037673">
    <property type="entry name" value="MSC/AndL"/>
</dbReference>
<proteinExistence type="inferred from homology"/>
<gene>
    <name evidence="9" type="primary">mscL</name>
    <name evidence="11" type="ORF">GC106_80160</name>
</gene>